<accession>A0A0C2D0V5</accession>
<dbReference type="AlphaFoldDB" id="A0A0C2D0V5"/>
<dbReference type="EMBL" id="JMCC02000031">
    <property type="protein sequence ID" value="KIG16871.1"/>
    <property type="molecule type" value="Genomic_DNA"/>
</dbReference>
<protein>
    <submittedName>
        <fullName evidence="1">Uncharacterized protein</fullName>
    </submittedName>
</protein>
<evidence type="ECO:0000313" key="2">
    <source>
        <dbReference type="Proteomes" id="UP000031599"/>
    </source>
</evidence>
<name>A0A0C2D0V5_9BACT</name>
<dbReference type="Proteomes" id="UP000031599">
    <property type="component" value="Unassembled WGS sequence"/>
</dbReference>
<proteinExistence type="predicted"/>
<gene>
    <name evidence="1" type="ORF">DB30_04033</name>
</gene>
<sequence>MGGTAAVMLHSAYAEFVSGRRARFANSWSHEPVPRGRVRARLEGRVGADERLRAPLSGRVCVGYEIGVRHDIDTDADPWSWTLLEQRSAAGLSIDGVAVSGRPYLRLERKIYAQELSAGALDELRKRGLDPSRPGYSLFETIVEAGELVTVERRRTGIALCTGTH</sequence>
<organism evidence="1 2">
    <name type="scientific">Enhygromyxa salina</name>
    <dbReference type="NCBI Taxonomy" id="215803"/>
    <lineage>
        <taxon>Bacteria</taxon>
        <taxon>Pseudomonadati</taxon>
        <taxon>Myxococcota</taxon>
        <taxon>Polyangia</taxon>
        <taxon>Nannocystales</taxon>
        <taxon>Nannocystaceae</taxon>
        <taxon>Enhygromyxa</taxon>
    </lineage>
</organism>
<comment type="caution">
    <text evidence="1">The sequence shown here is derived from an EMBL/GenBank/DDBJ whole genome shotgun (WGS) entry which is preliminary data.</text>
</comment>
<reference evidence="1 2" key="1">
    <citation type="submission" date="2014-12" db="EMBL/GenBank/DDBJ databases">
        <title>Genome assembly of Enhygromyxa salina DSM 15201.</title>
        <authorList>
            <person name="Sharma G."/>
            <person name="Subramanian S."/>
        </authorList>
    </citation>
    <scope>NUCLEOTIDE SEQUENCE [LARGE SCALE GENOMIC DNA]</scope>
    <source>
        <strain evidence="1 2">DSM 15201</strain>
    </source>
</reference>
<evidence type="ECO:0000313" key="1">
    <source>
        <dbReference type="EMBL" id="KIG16871.1"/>
    </source>
</evidence>